<dbReference type="GO" id="GO:0016835">
    <property type="term" value="F:carbon-oxygen lyase activity"/>
    <property type="evidence" value="ECO:0007669"/>
    <property type="project" value="InterPro"/>
</dbReference>
<sequence length="108" mass="12763">MEYFSKIEPKNCSGMDEIRNEIDELDRLVITALDKRFEYVKAAAKFKTSISSVKAPERLKSMLIQRRVWAEEKGLHPDIIEKIYSDLVSYFISEEMTNWEAEINHKFE</sequence>
<dbReference type="Pfam" id="PF01817">
    <property type="entry name" value="CM_2"/>
    <property type="match status" value="1"/>
</dbReference>
<protein>
    <recommendedName>
        <fullName evidence="1">chorismate mutase</fullName>
        <ecNumber evidence="1">5.4.99.5</ecNumber>
    </recommendedName>
</protein>
<feature type="binding site" evidence="3">
    <location>
        <position position="19"/>
    </location>
    <ligand>
        <name>substrate</name>
    </ligand>
</feature>
<evidence type="ECO:0000256" key="2">
    <source>
        <dbReference type="ARBA" id="ARBA00023235"/>
    </source>
</evidence>
<organism evidence="5 6">
    <name type="scientific">Vibrio viridaestus</name>
    <dbReference type="NCBI Taxonomy" id="2487322"/>
    <lineage>
        <taxon>Bacteria</taxon>
        <taxon>Pseudomonadati</taxon>
        <taxon>Pseudomonadota</taxon>
        <taxon>Gammaproteobacteria</taxon>
        <taxon>Vibrionales</taxon>
        <taxon>Vibrionaceae</taxon>
        <taxon>Vibrio</taxon>
    </lineage>
</organism>
<dbReference type="PANTHER" id="PTHR38041:SF1">
    <property type="entry name" value="CHORISMATE MUTASE"/>
    <property type="match status" value="1"/>
</dbReference>
<keyword evidence="2" id="KW-0413">Isomerase</keyword>
<keyword evidence="5" id="KW-0456">Lyase</keyword>
<dbReference type="PROSITE" id="PS51168">
    <property type="entry name" value="CHORISMATE_MUT_2"/>
    <property type="match status" value="1"/>
</dbReference>
<reference evidence="5 6" key="1">
    <citation type="submission" date="2018-11" db="EMBL/GenBank/DDBJ databases">
        <title>Vibrio LJC006 sp. nov., isolated from seawater during the bloom of the enteromorpha.</title>
        <authorList>
            <person name="Liang J."/>
        </authorList>
    </citation>
    <scope>NUCLEOTIDE SEQUENCE [LARGE SCALE GENOMIC DNA]</scope>
    <source>
        <strain evidence="5 6">LJC006</strain>
    </source>
</reference>
<dbReference type="GO" id="GO:0009697">
    <property type="term" value="P:salicylic acid biosynthetic process"/>
    <property type="evidence" value="ECO:0007669"/>
    <property type="project" value="InterPro"/>
</dbReference>
<dbReference type="InterPro" id="IPR008241">
    <property type="entry name" value="Isochorismate_pyruvate-lyase"/>
</dbReference>
<evidence type="ECO:0000313" key="5">
    <source>
        <dbReference type="EMBL" id="RQW61193.1"/>
    </source>
</evidence>
<dbReference type="Gene3D" id="1.20.59.10">
    <property type="entry name" value="Chorismate mutase"/>
    <property type="match status" value="1"/>
</dbReference>
<keyword evidence="6" id="KW-1185">Reference proteome</keyword>
<dbReference type="GO" id="GO:0004106">
    <property type="term" value="F:chorismate mutase activity"/>
    <property type="evidence" value="ECO:0007669"/>
    <property type="project" value="UniProtKB-EC"/>
</dbReference>
<evidence type="ECO:0000259" key="4">
    <source>
        <dbReference type="PROSITE" id="PS51168"/>
    </source>
</evidence>
<dbReference type="PANTHER" id="PTHR38041">
    <property type="entry name" value="CHORISMATE MUTASE"/>
    <property type="match status" value="1"/>
</dbReference>
<dbReference type="RefSeq" id="WP_124939114.1">
    <property type="nucleotide sequence ID" value="NZ_RJVQ01000015.1"/>
</dbReference>
<dbReference type="GO" id="GO:0046417">
    <property type="term" value="P:chorismate metabolic process"/>
    <property type="evidence" value="ECO:0007669"/>
    <property type="project" value="InterPro"/>
</dbReference>
<dbReference type="EMBL" id="RJVQ01000015">
    <property type="protein sequence ID" value="RQW61193.1"/>
    <property type="molecule type" value="Genomic_DNA"/>
</dbReference>
<dbReference type="InterPro" id="IPR002701">
    <property type="entry name" value="CM_II_prokaryot"/>
</dbReference>
<dbReference type="AlphaFoldDB" id="A0A3N9TBU7"/>
<name>A0A3N9TBU7_9VIBR</name>
<dbReference type="OrthoDB" id="514491at2"/>
<accession>A0A3N9TBU7</accession>
<dbReference type="SMART" id="SM00830">
    <property type="entry name" value="CM_2"/>
    <property type="match status" value="1"/>
</dbReference>
<proteinExistence type="predicted"/>
<gene>
    <name evidence="5" type="ORF">EES38_20695</name>
</gene>
<dbReference type="EC" id="5.4.99.5" evidence="1"/>
<dbReference type="SUPFAM" id="SSF48600">
    <property type="entry name" value="Chorismate mutase II"/>
    <property type="match status" value="1"/>
</dbReference>
<feature type="binding site" evidence="3">
    <location>
        <position position="36"/>
    </location>
    <ligand>
        <name>substrate</name>
    </ligand>
</feature>
<evidence type="ECO:0000256" key="3">
    <source>
        <dbReference type="PIRSR" id="PIRSR029775-1"/>
    </source>
</evidence>
<comment type="caution">
    <text evidence="5">The sequence shown here is derived from an EMBL/GenBank/DDBJ whole genome shotgun (WGS) entry which is preliminary data.</text>
</comment>
<evidence type="ECO:0000256" key="1">
    <source>
        <dbReference type="ARBA" id="ARBA00012404"/>
    </source>
</evidence>
<dbReference type="Proteomes" id="UP000281112">
    <property type="component" value="Unassembled WGS sequence"/>
</dbReference>
<dbReference type="InterPro" id="IPR036979">
    <property type="entry name" value="CM_dom_sf"/>
</dbReference>
<evidence type="ECO:0000313" key="6">
    <source>
        <dbReference type="Proteomes" id="UP000281112"/>
    </source>
</evidence>
<feature type="binding site" evidence="3">
    <location>
        <position position="95"/>
    </location>
    <ligand>
        <name>substrate</name>
    </ligand>
</feature>
<feature type="binding site" evidence="3">
    <location>
        <position position="47"/>
    </location>
    <ligand>
        <name>substrate</name>
    </ligand>
</feature>
<dbReference type="PIRSF" id="PIRSF029775">
    <property type="entry name" value="Isochor_pyr_lyas"/>
    <property type="match status" value="1"/>
</dbReference>
<dbReference type="InterPro" id="IPR036263">
    <property type="entry name" value="Chorismate_II_sf"/>
</dbReference>
<feature type="domain" description="Chorismate mutase" evidence="4">
    <location>
        <begin position="9"/>
        <end position="99"/>
    </location>
</feature>
<dbReference type="InterPro" id="IPR051331">
    <property type="entry name" value="Chorismate_mutase-related"/>
</dbReference>
<dbReference type="NCBIfam" id="NF005475">
    <property type="entry name" value="PRK07075.1"/>
    <property type="match status" value="1"/>
</dbReference>